<name>A0AAD7H756_9AGAR</name>
<protein>
    <submittedName>
        <fullName evidence="2">Uncharacterized protein</fullName>
    </submittedName>
</protein>
<gene>
    <name evidence="2" type="ORF">B0H16DRAFT_541045</name>
</gene>
<evidence type="ECO:0000313" key="3">
    <source>
        <dbReference type="Proteomes" id="UP001215598"/>
    </source>
</evidence>
<evidence type="ECO:0000256" key="1">
    <source>
        <dbReference type="SAM" id="MobiDB-lite"/>
    </source>
</evidence>
<dbReference type="EMBL" id="JARKIB010000340">
    <property type="protein sequence ID" value="KAJ7713600.1"/>
    <property type="molecule type" value="Genomic_DNA"/>
</dbReference>
<feature type="region of interest" description="Disordered" evidence="1">
    <location>
        <begin position="74"/>
        <end position="118"/>
    </location>
</feature>
<keyword evidence="3" id="KW-1185">Reference proteome</keyword>
<dbReference type="AlphaFoldDB" id="A0AAD7H756"/>
<dbReference type="Proteomes" id="UP001215598">
    <property type="component" value="Unassembled WGS sequence"/>
</dbReference>
<reference evidence="2" key="1">
    <citation type="submission" date="2023-03" db="EMBL/GenBank/DDBJ databases">
        <title>Massive genome expansion in bonnet fungi (Mycena s.s.) driven by repeated elements and novel gene families across ecological guilds.</title>
        <authorList>
            <consortium name="Lawrence Berkeley National Laboratory"/>
            <person name="Harder C.B."/>
            <person name="Miyauchi S."/>
            <person name="Viragh M."/>
            <person name="Kuo A."/>
            <person name="Thoen E."/>
            <person name="Andreopoulos B."/>
            <person name="Lu D."/>
            <person name="Skrede I."/>
            <person name="Drula E."/>
            <person name="Henrissat B."/>
            <person name="Morin E."/>
            <person name="Kohler A."/>
            <person name="Barry K."/>
            <person name="LaButti K."/>
            <person name="Morin E."/>
            <person name="Salamov A."/>
            <person name="Lipzen A."/>
            <person name="Mereny Z."/>
            <person name="Hegedus B."/>
            <person name="Baldrian P."/>
            <person name="Stursova M."/>
            <person name="Weitz H."/>
            <person name="Taylor A."/>
            <person name="Grigoriev I.V."/>
            <person name="Nagy L.G."/>
            <person name="Martin F."/>
            <person name="Kauserud H."/>
        </authorList>
    </citation>
    <scope>NUCLEOTIDE SEQUENCE</scope>
    <source>
        <strain evidence="2">CBHHK182m</strain>
    </source>
</reference>
<evidence type="ECO:0000313" key="2">
    <source>
        <dbReference type="EMBL" id="KAJ7713600.1"/>
    </source>
</evidence>
<comment type="caution">
    <text evidence="2">The sequence shown here is derived from an EMBL/GenBank/DDBJ whole genome shotgun (WGS) entry which is preliminary data.</text>
</comment>
<proteinExistence type="predicted"/>
<accession>A0AAD7H756</accession>
<organism evidence="2 3">
    <name type="scientific">Mycena metata</name>
    <dbReference type="NCBI Taxonomy" id="1033252"/>
    <lineage>
        <taxon>Eukaryota</taxon>
        <taxon>Fungi</taxon>
        <taxon>Dikarya</taxon>
        <taxon>Basidiomycota</taxon>
        <taxon>Agaricomycotina</taxon>
        <taxon>Agaricomycetes</taxon>
        <taxon>Agaricomycetidae</taxon>
        <taxon>Agaricales</taxon>
        <taxon>Marasmiineae</taxon>
        <taxon>Mycenaceae</taxon>
        <taxon>Mycena</taxon>
    </lineage>
</organism>
<sequence>MATVVWETVIAFGLEGRITAFVMDNATNNDTMVAAFADRSREAGYPFSAINGRMRCMPHTIHLSALKAIGALTKEESKKSQSRQGGYQEATTESLSAQRDAEATQTEDSPESTAIGPASAVGKAVFKLRKIVRHVRSSPQRRKTWQKEVAAWYKE</sequence>
<feature type="compositionally biased region" description="Polar residues" evidence="1">
    <location>
        <begin position="82"/>
        <end position="107"/>
    </location>
</feature>